<comment type="similarity">
    <text evidence="2 14">Belongs to the heme-copper respiratory oxidase family.</text>
</comment>
<dbReference type="NCBIfam" id="TIGR02843">
    <property type="entry name" value="CyoB"/>
    <property type="match status" value="1"/>
</dbReference>
<keyword evidence="3 14" id="KW-0813">Transport</keyword>
<evidence type="ECO:0000256" key="2">
    <source>
        <dbReference type="ARBA" id="ARBA00009578"/>
    </source>
</evidence>
<feature type="transmembrane region" description="Helical" evidence="15">
    <location>
        <begin position="309"/>
        <end position="333"/>
    </location>
</feature>
<dbReference type="GO" id="GO:0009060">
    <property type="term" value="P:aerobic respiration"/>
    <property type="evidence" value="ECO:0007669"/>
    <property type="project" value="InterPro"/>
</dbReference>
<keyword evidence="6 14" id="KW-0679">Respiratory chain</keyword>
<evidence type="ECO:0000313" key="17">
    <source>
        <dbReference type="EMBL" id="GEP57212.1"/>
    </source>
</evidence>
<evidence type="ECO:0000256" key="11">
    <source>
        <dbReference type="ARBA" id="ARBA00023004"/>
    </source>
</evidence>
<keyword evidence="10 15" id="KW-1133">Transmembrane helix</keyword>
<accession>A0A512NE52</accession>
<evidence type="ECO:0000256" key="7">
    <source>
        <dbReference type="ARBA" id="ARBA00022692"/>
    </source>
</evidence>
<evidence type="ECO:0000259" key="16">
    <source>
        <dbReference type="PROSITE" id="PS50855"/>
    </source>
</evidence>
<keyword evidence="13 15" id="KW-0472">Membrane</keyword>
<dbReference type="OrthoDB" id="9803294at2"/>
<dbReference type="GO" id="GO:0004129">
    <property type="term" value="F:cytochrome-c oxidase activity"/>
    <property type="evidence" value="ECO:0007669"/>
    <property type="project" value="InterPro"/>
</dbReference>
<keyword evidence="5 14" id="KW-0349">Heme</keyword>
<dbReference type="FunFam" id="1.20.210.10:FF:000002">
    <property type="entry name" value="Cytochrome o ubiquinol oxidase, subunit I"/>
    <property type="match status" value="1"/>
</dbReference>
<dbReference type="GO" id="GO:0022904">
    <property type="term" value="P:respiratory electron transport chain"/>
    <property type="evidence" value="ECO:0007669"/>
    <property type="project" value="TreeGrafter"/>
</dbReference>
<evidence type="ECO:0000256" key="9">
    <source>
        <dbReference type="ARBA" id="ARBA00022982"/>
    </source>
</evidence>
<comment type="subcellular location">
    <subcellularLocation>
        <location evidence="1">Cell membrane</location>
        <topology evidence="1">Multi-pass membrane protein</topology>
    </subcellularLocation>
</comment>
<evidence type="ECO:0000256" key="5">
    <source>
        <dbReference type="ARBA" id="ARBA00022617"/>
    </source>
</evidence>
<dbReference type="PANTHER" id="PTHR10422">
    <property type="entry name" value="CYTOCHROME C OXIDASE SUBUNIT 1"/>
    <property type="match status" value="1"/>
</dbReference>
<feature type="transmembrane region" description="Helical" evidence="15">
    <location>
        <begin position="451"/>
        <end position="473"/>
    </location>
</feature>
<dbReference type="CDD" id="cd01662">
    <property type="entry name" value="Ubiquinol_Oxidase_I"/>
    <property type="match status" value="1"/>
</dbReference>
<gene>
    <name evidence="17" type="primary">cyoB</name>
    <name evidence="17" type="ORF">RSO01_43780</name>
</gene>
<keyword evidence="18" id="KW-1185">Reference proteome</keyword>
<dbReference type="GO" id="GO:0015990">
    <property type="term" value="P:electron transport coupled proton transport"/>
    <property type="evidence" value="ECO:0007669"/>
    <property type="project" value="TreeGrafter"/>
</dbReference>
<evidence type="ECO:0000256" key="15">
    <source>
        <dbReference type="SAM" id="Phobius"/>
    </source>
</evidence>
<keyword evidence="12" id="KW-0186">Copper</keyword>
<proteinExistence type="inferred from homology"/>
<feature type="domain" description="Cytochrome oxidase subunit I profile" evidence="16">
    <location>
        <begin position="39"/>
        <end position="558"/>
    </location>
</feature>
<keyword evidence="9 14" id="KW-0249">Electron transport</keyword>
<dbReference type="InterPro" id="IPR036927">
    <property type="entry name" value="Cyt_c_oxase-like_su1_sf"/>
</dbReference>
<name>A0A512NE52_9HYPH</name>
<dbReference type="Pfam" id="PF00115">
    <property type="entry name" value="COX1"/>
    <property type="match status" value="1"/>
</dbReference>
<dbReference type="EMBL" id="BKAJ01000076">
    <property type="protein sequence ID" value="GEP57212.1"/>
    <property type="molecule type" value="Genomic_DNA"/>
</dbReference>
<evidence type="ECO:0000256" key="8">
    <source>
        <dbReference type="ARBA" id="ARBA00022723"/>
    </source>
</evidence>
<organism evidence="17 18">
    <name type="scientific">Reyranella soli</name>
    <dbReference type="NCBI Taxonomy" id="1230389"/>
    <lineage>
        <taxon>Bacteria</taxon>
        <taxon>Pseudomonadati</taxon>
        <taxon>Pseudomonadota</taxon>
        <taxon>Alphaproteobacteria</taxon>
        <taxon>Hyphomicrobiales</taxon>
        <taxon>Reyranellaceae</taxon>
        <taxon>Reyranella</taxon>
    </lineage>
</organism>
<dbReference type="PANTHER" id="PTHR10422:SF35">
    <property type="entry name" value="CYTOCHROME BO(3) UBIQUINOL OXIDASE SUBUNIT 1"/>
    <property type="match status" value="1"/>
</dbReference>
<feature type="transmembrane region" description="Helical" evidence="15">
    <location>
        <begin position="493"/>
        <end position="517"/>
    </location>
</feature>
<feature type="transmembrane region" description="Helical" evidence="15">
    <location>
        <begin position="379"/>
        <end position="402"/>
    </location>
</feature>
<evidence type="ECO:0000256" key="4">
    <source>
        <dbReference type="ARBA" id="ARBA00022475"/>
    </source>
</evidence>
<dbReference type="RefSeq" id="WP_147151589.1">
    <property type="nucleotide sequence ID" value="NZ_BKAJ01000076.1"/>
</dbReference>
<dbReference type="SUPFAM" id="SSF81442">
    <property type="entry name" value="Cytochrome c oxidase subunit I-like"/>
    <property type="match status" value="1"/>
</dbReference>
<dbReference type="InterPro" id="IPR014207">
    <property type="entry name" value="Cyt_c_ubiqinol_oxidase_su1"/>
</dbReference>
<evidence type="ECO:0000313" key="18">
    <source>
        <dbReference type="Proteomes" id="UP000321058"/>
    </source>
</evidence>
<reference evidence="17 18" key="1">
    <citation type="submission" date="2019-07" db="EMBL/GenBank/DDBJ databases">
        <title>Whole genome shotgun sequence of Reyranella soli NBRC 108950.</title>
        <authorList>
            <person name="Hosoyama A."/>
            <person name="Uohara A."/>
            <person name="Ohji S."/>
            <person name="Ichikawa N."/>
        </authorList>
    </citation>
    <scope>NUCLEOTIDE SEQUENCE [LARGE SCALE GENOMIC DNA]</scope>
    <source>
        <strain evidence="17 18">NBRC 108950</strain>
    </source>
</reference>
<feature type="transmembrane region" description="Helical" evidence="15">
    <location>
        <begin position="12"/>
        <end position="38"/>
    </location>
</feature>
<feature type="transmembrane region" description="Helical" evidence="15">
    <location>
        <begin position="188"/>
        <end position="212"/>
    </location>
</feature>
<evidence type="ECO:0000256" key="14">
    <source>
        <dbReference type="RuleBase" id="RU000370"/>
    </source>
</evidence>
<dbReference type="PROSITE" id="PS50855">
    <property type="entry name" value="COX1"/>
    <property type="match status" value="1"/>
</dbReference>
<dbReference type="PRINTS" id="PR01165">
    <property type="entry name" value="CYCOXIDASEI"/>
</dbReference>
<dbReference type="GO" id="GO:0046872">
    <property type="term" value="F:metal ion binding"/>
    <property type="evidence" value="ECO:0007669"/>
    <property type="project" value="UniProtKB-KW"/>
</dbReference>
<dbReference type="InterPro" id="IPR023615">
    <property type="entry name" value="Cyt_c_Oxase_su1_BS"/>
</dbReference>
<dbReference type="InterPro" id="IPR023616">
    <property type="entry name" value="Cyt_c_oxase-like_su1_dom"/>
</dbReference>
<feature type="transmembrane region" description="Helical" evidence="15">
    <location>
        <begin position="101"/>
        <end position="124"/>
    </location>
</feature>
<evidence type="ECO:0000256" key="12">
    <source>
        <dbReference type="ARBA" id="ARBA00023008"/>
    </source>
</evidence>
<feature type="transmembrane region" description="Helical" evidence="15">
    <location>
        <begin position="274"/>
        <end position="297"/>
    </location>
</feature>
<evidence type="ECO:0000256" key="3">
    <source>
        <dbReference type="ARBA" id="ARBA00022448"/>
    </source>
</evidence>
<keyword evidence="11" id="KW-0408">Iron</keyword>
<evidence type="ECO:0000256" key="1">
    <source>
        <dbReference type="ARBA" id="ARBA00004651"/>
    </source>
</evidence>
<evidence type="ECO:0000256" key="6">
    <source>
        <dbReference type="ARBA" id="ARBA00022660"/>
    </source>
</evidence>
<dbReference type="GO" id="GO:0009486">
    <property type="term" value="F:cytochrome bo3 ubiquinol oxidase activity"/>
    <property type="evidence" value="ECO:0007669"/>
    <property type="project" value="TreeGrafter"/>
</dbReference>
<dbReference type="InterPro" id="IPR000883">
    <property type="entry name" value="Cyt_C_Oxase_1"/>
</dbReference>
<comment type="caution">
    <text evidence="17">The sequence shown here is derived from an EMBL/GenBank/DDBJ whole genome shotgun (WGS) entry which is preliminary data.</text>
</comment>
<dbReference type="PROSITE" id="PS00077">
    <property type="entry name" value="COX1_CUB"/>
    <property type="match status" value="1"/>
</dbReference>
<feature type="transmembrane region" description="Helical" evidence="15">
    <location>
        <begin position="596"/>
        <end position="622"/>
    </location>
</feature>
<feature type="transmembrane region" description="Helical" evidence="15">
    <location>
        <begin position="422"/>
        <end position="439"/>
    </location>
</feature>
<evidence type="ECO:0000256" key="13">
    <source>
        <dbReference type="ARBA" id="ARBA00023136"/>
    </source>
</evidence>
<keyword evidence="7 14" id="KW-0812">Transmembrane</keyword>
<keyword evidence="4" id="KW-1003">Cell membrane</keyword>
<dbReference type="GO" id="GO:0005886">
    <property type="term" value="C:plasma membrane"/>
    <property type="evidence" value="ECO:0007669"/>
    <property type="project" value="UniProtKB-SubCell"/>
</dbReference>
<dbReference type="Gene3D" id="1.20.210.10">
    <property type="entry name" value="Cytochrome c oxidase-like, subunit I domain"/>
    <property type="match status" value="1"/>
</dbReference>
<feature type="transmembrane region" description="Helical" evidence="15">
    <location>
        <begin position="145"/>
        <end position="168"/>
    </location>
</feature>
<feature type="transmembrane region" description="Helical" evidence="15">
    <location>
        <begin position="224"/>
        <end position="254"/>
    </location>
</feature>
<dbReference type="AlphaFoldDB" id="A0A512NE52"/>
<feature type="transmembrane region" description="Helical" evidence="15">
    <location>
        <begin position="345"/>
        <end position="367"/>
    </location>
</feature>
<dbReference type="GO" id="GO:0016682">
    <property type="term" value="F:oxidoreductase activity, acting on diphenols and related substances as donors, oxygen as acceptor"/>
    <property type="evidence" value="ECO:0007669"/>
    <property type="project" value="InterPro"/>
</dbReference>
<keyword evidence="8" id="KW-0479">Metal-binding</keyword>
<feature type="transmembrane region" description="Helical" evidence="15">
    <location>
        <begin position="59"/>
        <end position="81"/>
    </location>
</feature>
<dbReference type="Proteomes" id="UP000321058">
    <property type="component" value="Unassembled WGS sequence"/>
</dbReference>
<evidence type="ECO:0000256" key="10">
    <source>
        <dbReference type="ARBA" id="ARBA00022989"/>
    </source>
</evidence>
<dbReference type="GO" id="GO:0020037">
    <property type="term" value="F:heme binding"/>
    <property type="evidence" value="ECO:0007669"/>
    <property type="project" value="InterPro"/>
</dbReference>
<sequence length="658" mass="73594">MFGRLTIEALPFYSAIAATGAAMVVGGALLVAIVITWLKGWVYLWQEWLTSVDHKRIGAMYIILALIMLLRGFVDAIMMRAQQAMALNNGGYLPPEHFDQIFSSHGTIMIIFMAMPFMTGLLNIAVPLQIGTRDVAFPFLNSLSLWLAASGASLVMVSLVIGKFSTAGWTGYPPYSGIQYSPGVGVDYWIWALLISGVGSTLSGINFIVTILKRRAPGMTLMRMTPFVWTALCTSVLMAFAFPAITVACILLALDRLLGMHFFTNELGGNMMNYANVFWIWGHPEVYILILPAFGVFSEVVATFSRKRLFGYESLVYATAAIAILSFTVWLHHFFTMGSSANVNAFFGVTTMVIAVPTGVKVFNWLLTMYRGRITFHPSMLWTVGFIATFVIGGMTGVLLAVPPVDFLMHNTTFLVAHFHNMIIPGVLFGYLAGYMYWFPKAFGFKMNEPWGTAAFWFWIVGFYLAFMPLYVLGMMGMPRRMEQYNDPSWQPWLVAASMGAVLIMIGIACLIMQVIVSIRDRKKNLDVTGDPYDGRTLEWATSSPPPPYNFAVLPEIRDREALLDMKERGVAYTPPARYHDIEIPKNSPAGVIMGGLSFVFGFAMVWWIWWLAILCGLAMWATMIWRSSDDETDFVLTAAEVERLERARYRELEAARS</sequence>
<protein>
    <submittedName>
        <fullName evidence="17">Cytochrome ubiquinol oxidase subunit I</fullName>
    </submittedName>
</protein>